<keyword evidence="2" id="KW-1185">Reference proteome</keyword>
<accession>A0A1G8Q8H7</accession>
<gene>
    <name evidence="1" type="ORF">SAMN05216352_11846</name>
</gene>
<proteinExistence type="predicted"/>
<name>A0A1G8Q8H7_9BACI</name>
<dbReference type="RefSeq" id="WP_091587706.1">
    <property type="nucleotide sequence ID" value="NZ_FNDU01000018.1"/>
</dbReference>
<dbReference type="AlphaFoldDB" id="A0A1G8Q8H7"/>
<protein>
    <submittedName>
        <fullName evidence="1">Uncharacterized protein</fullName>
    </submittedName>
</protein>
<sequence length="271" mass="33495">MLTLEEYIARRKREDRLNEFDIDSRMDDMKTCVNYVFDYFNQHLDEWSMNEQTVLNSERLQKFKKQLGHYDPDIQEWLVNIYDEYDKQLNRSIINFLKKDELFLLYHTDSEFRNISYDCYSALIKKNPFLKGQTEMLFRFIKGFHDKVSDDINDVYITEDVNQWVERTWMKYKVNMFAFASNWVNRFFDNESLWPVKHKRKTNESGRKYEYDIKQKSNLFNMNLFYKKVSNKPFIKGKKQFIEILLMWFWLQEIDDSQKEYWEEYLEKSLS</sequence>
<organism evidence="1 2">
    <name type="scientific">Alteribacillus bidgolensis</name>
    <dbReference type="NCBI Taxonomy" id="930129"/>
    <lineage>
        <taxon>Bacteria</taxon>
        <taxon>Bacillati</taxon>
        <taxon>Bacillota</taxon>
        <taxon>Bacilli</taxon>
        <taxon>Bacillales</taxon>
        <taxon>Bacillaceae</taxon>
        <taxon>Alteribacillus</taxon>
    </lineage>
</organism>
<dbReference type="EMBL" id="FNDU01000018">
    <property type="protein sequence ID" value="SDJ01092.1"/>
    <property type="molecule type" value="Genomic_DNA"/>
</dbReference>
<reference evidence="1 2" key="1">
    <citation type="submission" date="2016-10" db="EMBL/GenBank/DDBJ databases">
        <authorList>
            <person name="de Groot N.N."/>
        </authorList>
    </citation>
    <scope>NUCLEOTIDE SEQUENCE [LARGE SCALE GENOMIC DNA]</scope>
    <source>
        <strain evidence="2">P4B,CCM 7963,CECT 7998,DSM 25260,IBRC-M 10614,KCTC 13821</strain>
    </source>
</reference>
<dbReference type="OrthoDB" id="9554296at2"/>
<evidence type="ECO:0000313" key="1">
    <source>
        <dbReference type="EMBL" id="SDJ01092.1"/>
    </source>
</evidence>
<dbReference type="Proteomes" id="UP000199017">
    <property type="component" value="Unassembled WGS sequence"/>
</dbReference>
<evidence type="ECO:0000313" key="2">
    <source>
        <dbReference type="Proteomes" id="UP000199017"/>
    </source>
</evidence>